<feature type="region of interest" description="Disordered" evidence="1">
    <location>
        <begin position="509"/>
        <end position="542"/>
    </location>
</feature>
<evidence type="ECO:0000259" key="3">
    <source>
        <dbReference type="Pfam" id="PF22485"/>
    </source>
</evidence>
<accession>A0AAN4TFH1</accession>
<feature type="domain" description="DUF6987" evidence="3">
    <location>
        <begin position="1168"/>
        <end position="1365"/>
    </location>
</feature>
<keyword evidence="2" id="KW-0472">Membrane</keyword>
<feature type="compositionally biased region" description="Acidic residues" evidence="1">
    <location>
        <begin position="351"/>
        <end position="369"/>
    </location>
</feature>
<evidence type="ECO:0000256" key="1">
    <source>
        <dbReference type="SAM" id="MobiDB-lite"/>
    </source>
</evidence>
<dbReference type="InterPro" id="IPR022124">
    <property type="entry name" value="DUF3659"/>
</dbReference>
<feature type="compositionally biased region" description="Acidic residues" evidence="1">
    <location>
        <begin position="80"/>
        <end position="109"/>
    </location>
</feature>
<feature type="region of interest" description="Disordered" evidence="1">
    <location>
        <begin position="1144"/>
        <end position="1179"/>
    </location>
</feature>
<feature type="compositionally biased region" description="Low complexity" evidence="1">
    <location>
        <begin position="23"/>
        <end position="32"/>
    </location>
</feature>
<feature type="compositionally biased region" description="Basic and acidic residues" evidence="1">
    <location>
        <begin position="527"/>
        <end position="542"/>
    </location>
</feature>
<evidence type="ECO:0000313" key="4">
    <source>
        <dbReference type="EMBL" id="GAQ11959.1"/>
    </source>
</evidence>
<dbReference type="Pfam" id="PF22485">
    <property type="entry name" value="DUF6987"/>
    <property type="match status" value="1"/>
</dbReference>
<feature type="compositionally biased region" description="Polar residues" evidence="1">
    <location>
        <begin position="304"/>
        <end position="318"/>
    </location>
</feature>
<protein>
    <recommendedName>
        <fullName evidence="3">DUF6987 domain-containing protein</fullName>
    </recommendedName>
</protein>
<evidence type="ECO:0000313" key="5">
    <source>
        <dbReference type="Proteomes" id="UP000051487"/>
    </source>
</evidence>
<feature type="region of interest" description="Disordered" evidence="1">
    <location>
        <begin position="1074"/>
        <end position="1101"/>
    </location>
</feature>
<feature type="compositionally biased region" description="Basic and acidic residues" evidence="1">
    <location>
        <begin position="408"/>
        <end position="434"/>
    </location>
</feature>
<feature type="region of interest" description="Disordered" evidence="1">
    <location>
        <begin position="389"/>
        <end position="449"/>
    </location>
</feature>
<evidence type="ECO:0000256" key="2">
    <source>
        <dbReference type="SAM" id="Phobius"/>
    </source>
</evidence>
<feature type="compositionally biased region" description="Basic residues" evidence="1">
    <location>
        <begin position="39"/>
        <end position="48"/>
    </location>
</feature>
<feature type="compositionally biased region" description="Acidic residues" evidence="1">
    <location>
        <begin position="941"/>
        <end position="950"/>
    </location>
</feature>
<feature type="region of interest" description="Disordered" evidence="1">
    <location>
        <begin position="606"/>
        <end position="695"/>
    </location>
</feature>
<feature type="compositionally biased region" description="Basic and acidic residues" evidence="1">
    <location>
        <begin position="1076"/>
        <end position="1089"/>
    </location>
</feature>
<name>A0AAN4TFH1_ASPLE</name>
<feature type="compositionally biased region" description="Basic and acidic residues" evidence="1">
    <location>
        <begin position="1168"/>
        <end position="1179"/>
    </location>
</feature>
<feature type="region of interest" description="Disordered" evidence="1">
    <location>
        <begin position="930"/>
        <end position="953"/>
    </location>
</feature>
<reference evidence="4 5" key="1">
    <citation type="submission" date="2015-11" db="EMBL/GenBank/DDBJ databases">
        <title>Aspergillus lentulus strain IFM 54703T.</title>
        <authorList>
            <person name="Kusuya Y."/>
            <person name="Sakai K."/>
            <person name="Kamei K."/>
            <person name="Takahashi H."/>
            <person name="Yaguchi T."/>
        </authorList>
    </citation>
    <scope>NUCLEOTIDE SEQUENCE [LARGE SCALE GENOMIC DNA]</scope>
    <source>
        <strain evidence="4 5">IFM 54703</strain>
    </source>
</reference>
<dbReference type="EMBL" id="BCLY01000017">
    <property type="protein sequence ID" value="GAQ11959.1"/>
    <property type="molecule type" value="Genomic_DNA"/>
</dbReference>
<dbReference type="Proteomes" id="UP000051487">
    <property type="component" value="Unassembled WGS sequence"/>
</dbReference>
<comment type="caution">
    <text evidence="4">The sequence shown here is derived from an EMBL/GenBank/DDBJ whole genome shotgun (WGS) entry which is preliminary data.</text>
</comment>
<feature type="compositionally biased region" description="Low complexity" evidence="1">
    <location>
        <begin position="178"/>
        <end position="198"/>
    </location>
</feature>
<feature type="region of interest" description="Disordered" evidence="1">
    <location>
        <begin position="1"/>
        <end position="273"/>
    </location>
</feature>
<feature type="region of interest" description="Disordered" evidence="1">
    <location>
        <begin position="334"/>
        <end position="369"/>
    </location>
</feature>
<organism evidence="4 5">
    <name type="scientific">Aspergillus lentulus</name>
    <dbReference type="NCBI Taxonomy" id="293939"/>
    <lineage>
        <taxon>Eukaryota</taxon>
        <taxon>Fungi</taxon>
        <taxon>Dikarya</taxon>
        <taxon>Ascomycota</taxon>
        <taxon>Pezizomycotina</taxon>
        <taxon>Eurotiomycetes</taxon>
        <taxon>Eurotiomycetidae</taxon>
        <taxon>Eurotiales</taxon>
        <taxon>Aspergillaceae</taxon>
        <taxon>Aspergillus</taxon>
        <taxon>Aspergillus subgen. Fumigati</taxon>
    </lineage>
</organism>
<feature type="transmembrane region" description="Helical" evidence="2">
    <location>
        <begin position="1315"/>
        <end position="1337"/>
    </location>
</feature>
<dbReference type="Gene3D" id="1.20.120.20">
    <property type="entry name" value="Apolipoprotein"/>
    <property type="match status" value="1"/>
</dbReference>
<sequence>MSSPSVRDPIQRNPGTPHRSRKGSGSSAASSRPEITTPKNKKTPRKLQTRTPKPVEEDVDDEKPPTPSPQPKKKKSQPDPEPESEQLEEQPAPEDSQDEPEEQEEEEEAPPAKPKKKSQPDPEPESEQLEEQPAPEDNQDEPEEQEEEEEAPPAKPKKKSKPEAEQRGISSPVPDDVQSQASGSASRSGKTSDLAGAAKGLGGKVKDTAQDAEEKAKKNVPSTPLDLSALKGLEVGEGGQVLGKDGNPLGRVAEGDPEDLVGQEVGDDGEILDEDGDLIGRVELLPDAAQNVTDKAKEDLPSDEAQNVTDKANENLPSTDLDLSVLKGLEVGEGGQVLGKDGKPLGRVVEGEPEDLVGQEVGDDGEILDEDGDLIGRVELLHDAAQNLTDKAKDVPEQAEDVASQAKDTADKTADQAKDKAEETVDQAEDKAEETTDQAKNAVTDLADLDGLPVSEEGLIKNKDGQAIGKVAEGDPEDLVGYTVNDKGEIVDEDGDLIGRVELLPQEAQDVTDKAGEIPEQADDAAEQAKDKAEETTEQAKKTVTDLADLDGLPVSEGGVIKDKSGQVVAKIAEGDPEDLVGYTLNNEGEVVDEDGDPIGRAEIVSQQAKDATDGVDDTEKLAPEDQSTQEDIAKQAVESVQQQDVDDTAEKAESAAEDTKEEAEEQLPPLSSLEGMKCTKSGKIVDPNTGKPVGELVEGDAKKISRMGAQLDDKGQFWDNRGNVIGKAKTLPVEDYEGEPPFAGLEGLHVVEDGWVEDENGKRVGKIVQGDPKKLLGRAVDEDGDITDKNGNVIAQAEYYESPDEPEPEKPDLSQLNGLKPNKLGFVIGPNGVPIARVVEGNPKELAGKEIDDGQIWDGRKPIGRVELIPEEEREKKPEGVFAGLDNLVVNKEGFVEDDEGNIVGKVTEGDPKKLRGRAVDEDGDIIDKFGNVKGHAEPYEPEEEEEEKPDLSVLEGKTVNKAGNVVDAQGNIYGRIVSGDGKRLAGRKVDGQGQIWGDNGKVIGRAELVPGAEQDKPEGKFYGFDDAEVGKDGVVMAGGRIIGRVVEGDAKRLLGRKVDEDGDILDKNGNTIGKAERWEPEEKKRDVNPMSGRKVNKEGEVRDADGNLIGKLTSGNLPTLVGKSIDDNGYVVDNDGNKLGECTLLENLPEEKEEEPESGPTEEESEAQKKAEQDRDLAKKMAGIIGQTLDRLQPTCKRIAELLEKADRTPRDELDEEKLVKDVRPLIEEGGQVLQECNGAIRALDPDGSIASTAKARAASHEATPEEYALAEKIKELSELVMTTIENGRKRIADMPHAKKKINPLWALLSEPLFQIIAAVGLLLSGVLGLVGRLLDTLGLGPLLNGLLGGLGLDKLLGGLGLSSLTDSLGITGRKKD</sequence>
<feature type="region of interest" description="Disordered" evidence="1">
    <location>
        <begin position="294"/>
        <end position="319"/>
    </location>
</feature>
<feature type="compositionally biased region" description="Basic and acidic residues" evidence="1">
    <location>
        <begin position="204"/>
        <end position="217"/>
    </location>
</feature>
<keyword evidence="2" id="KW-0812">Transmembrane</keyword>
<keyword evidence="2" id="KW-1133">Transmembrane helix</keyword>
<gene>
    <name evidence="4" type="ORF">ALT_9280</name>
</gene>
<proteinExistence type="predicted"/>
<feature type="compositionally biased region" description="Basic and acidic residues" evidence="1">
    <location>
        <begin position="649"/>
        <end position="659"/>
    </location>
</feature>
<dbReference type="PANTHER" id="PTHR39461:SF1">
    <property type="entry name" value="LEA DOMAIN PROTEIN (AFU_ORTHOLOGUE AFUA_8G04920)"/>
    <property type="match status" value="1"/>
</dbReference>
<dbReference type="PANTHER" id="PTHR39461">
    <property type="entry name" value="LEA DOMAIN PROTEIN (AFU_ORTHOLOGUE AFUA_8G04920)"/>
    <property type="match status" value="1"/>
</dbReference>
<feature type="compositionally biased region" description="Acidic residues" evidence="1">
    <location>
        <begin position="1153"/>
        <end position="1167"/>
    </location>
</feature>
<dbReference type="Pfam" id="PF12396">
    <property type="entry name" value="DUF3659"/>
    <property type="match status" value="11"/>
</dbReference>
<dbReference type="InterPro" id="IPR054256">
    <property type="entry name" value="DUF6987"/>
</dbReference>
<feature type="compositionally biased region" description="Acidic residues" evidence="1">
    <location>
        <begin position="122"/>
        <end position="151"/>
    </location>
</feature>
<feature type="compositionally biased region" description="Acidic residues" evidence="1">
    <location>
        <begin position="255"/>
        <end position="273"/>
    </location>
</feature>